<dbReference type="RefSeq" id="WP_187313031.1">
    <property type="nucleotide sequence ID" value="NZ_CP011131.1"/>
</dbReference>
<accession>A0ABY3X665</accession>
<dbReference type="EMBL" id="CP093547">
    <property type="protein sequence ID" value="UNP28063.1"/>
    <property type="molecule type" value="Genomic_DNA"/>
</dbReference>
<gene>
    <name evidence="1" type="ORF">MOV92_16355</name>
</gene>
<sequence length="55" mass="5888">MSQVEETRLIGRKVAVETPVLDVPGNSATFATASTVRRTAPTNEIDFADNGDQIP</sequence>
<protein>
    <submittedName>
        <fullName evidence="1">Uncharacterized protein</fullName>
    </submittedName>
</protein>
<evidence type="ECO:0000313" key="2">
    <source>
        <dbReference type="Proteomes" id="UP000829194"/>
    </source>
</evidence>
<reference evidence="1 2" key="1">
    <citation type="submission" date="2022-03" db="EMBL/GenBank/DDBJ databases">
        <title>Complete genome sequence of Lysobacter capsici VKM B-2533 and Lysobacter gummosus 10.1.1, promising sources of lytic agents.</title>
        <authorList>
            <person name="Tarlachkov S.V."/>
            <person name="Kudryakova I.V."/>
            <person name="Afoshin A.S."/>
            <person name="Leontyevskaya E.A."/>
            <person name="Leontyevskaya N.V."/>
        </authorList>
    </citation>
    <scope>NUCLEOTIDE SEQUENCE [LARGE SCALE GENOMIC DNA]</scope>
    <source>
        <strain evidence="1 2">10.1.1</strain>
    </source>
</reference>
<organism evidence="1 2">
    <name type="scientific">Lysobacter gummosus</name>
    <dbReference type="NCBI Taxonomy" id="262324"/>
    <lineage>
        <taxon>Bacteria</taxon>
        <taxon>Pseudomonadati</taxon>
        <taxon>Pseudomonadota</taxon>
        <taxon>Gammaproteobacteria</taxon>
        <taxon>Lysobacterales</taxon>
        <taxon>Lysobacteraceae</taxon>
        <taxon>Lysobacter</taxon>
    </lineage>
</organism>
<name>A0ABY3X665_9GAMM</name>
<keyword evidence="2" id="KW-1185">Reference proteome</keyword>
<proteinExistence type="predicted"/>
<evidence type="ECO:0000313" key="1">
    <source>
        <dbReference type="EMBL" id="UNP28063.1"/>
    </source>
</evidence>
<dbReference type="Proteomes" id="UP000829194">
    <property type="component" value="Chromosome"/>
</dbReference>